<protein>
    <submittedName>
        <fullName evidence="2">Uncharacterized protein</fullName>
    </submittedName>
</protein>
<dbReference type="AlphaFoldDB" id="A0A6M5YUG2"/>
<proteinExistence type="predicted"/>
<dbReference type="EMBL" id="CP053452">
    <property type="protein sequence ID" value="QJW96542.1"/>
    <property type="molecule type" value="Genomic_DNA"/>
</dbReference>
<dbReference type="Proteomes" id="UP000503447">
    <property type="component" value="Chromosome"/>
</dbReference>
<keyword evidence="3" id="KW-1185">Reference proteome</keyword>
<sequence>MNLGPVGVSFLTEGQADWLTAPVSKTGEDHTLGGSTPPPSASRQRLITIRLAPLNSYSSRGTQR</sequence>
<evidence type="ECO:0000256" key="1">
    <source>
        <dbReference type="SAM" id="MobiDB-lite"/>
    </source>
</evidence>
<evidence type="ECO:0000313" key="2">
    <source>
        <dbReference type="EMBL" id="QJW96542.1"/>
    </source>
</evidence>
<accession>A0A6M5YUG2</accession>
<feature type="region of interest" description="Disordered" evidence="1">
    <location>
        <begin position="20"/>
        <end position="44"/>
    </location>
</feature>
<reference evidence="3" key="1">
    <citation type="submission" date="2020-05" db="EMBL/GenBank/DDBJ databases">
        <title>Frigoriglobus tundricola gen. nov., sp. nov., a psychrotolerant cellulolytic planctomycete of the family Gemmataceae with two divergent copies of 16S rRNA gene.</title>
        <authorList>
            <person name="Kulichevskaya I.S."/>
            <person name="Ivanova A.A."/>
            <person name="Naumoff D.G."/>
            <person name="Beletsky A.V."/>
            <person name="Rijpstra W.I.C."/>
            <person name="Sinninghe Damste J.S."/>
            <person name="Mardanov A.V."/>
            <person name="Ravin N.V."/>
            <person name="Dedysh S.N."/>
        </authorList>
    </citation>
    <scope>NUCLEOTIDE SEQUENCE [LARGE SCALE GENOMIC DNA]</scope>
    <source>
        <strain evidence="3">PL17</strain>
    </source>
</reference>
<name>A0A6M5YUG2_9BACT</name>
<gene>
    <name evidence="2" type="ORF">FTUN_4099</name>
</gene>
<organism evidence="2 3">
    <name type="scientific">Frigoriglobus tundricola</name>
    <dbReference type="NCBI Taxonomy" id="2774151"/>
    <lineage>
        <taxon>Bacteria</taxon>
        <taxon>Pseudomonadati</taxon>
        <taxon>Planctomycetota</taxon>
        <taxon>Planctomycetia</taxon>
        <taxon>Gemmatales</taxon>
        <taxon>Gemmataceae</taxon>
        <taxon>Frigoriglobus</taxon>
    </lineage>
</organism>
<dbReference type="KEGG" id="ftj:FTUN_4099"/>
<evidence type="ECO:0000313" key="3">
    <source>
        <dbReference type="Proteomes" id="UP000503447"/>
    </source>
</evidence>